<dbReference type="InterPro" id="IPR011990">
    <property type="entry name" value="TPR-like_helical_dom_sf"/>
</dbReference>
<sequence>MLTVAVLGAIDVRRDGTRLVVPAGKTTEVLVRLALDAGVLVRGERLIEDLWPEQAGGVSRNTLQSKVSRLRRVLGDPGLVVGGGAGYTLAVEPRCVDALEVLRLAETATSLRRAGDAAAAERACGTALAMFRGDLLADAGDGAWLVPYRTRLEETRLRLTEERLAARLGLGAAAELIGDLEGLVAVHPLREGLWTLLVTALYRAGRQADALEACRRVRRRLADELGLDPGTELRDLEQRILRHDRGLDTPARETPAVPAGQAMTVRGNLPALSASLVGREADLVAVRRLVEERRLVTVTGPAGVGKTRLAIEVAREARTDGGAWLVRLENTPVGASLWPGIGEAFGLSAATEAMVLDRHRGSGVLVVLDNCEHLVETLPDTVERMVNADPGVRVLATSQVPLGMDGEAVYPLEPLTVEDSVALFTRRAARRRASFRLDAATGPVVEAVCRSLDGLPLAIELAAARVKVLSVQEIARRLDDRFTLLNDPAGHRPPRRRTLRAAIAWSYDLLFPDDQKGLWALACFSGGAPLAAAEHVLAALGVPAASAVDVVARLAERSLVGVDVGTAGTVRYRLLDSVRAFCQEKLTEAGEAATALGAHAAWYAAAADRAAQGARGAGQAEHLELARTERADIDAALTWAATHDPLLGLRIATGFAWTWAILGAGPDAALRVRAALTAATAPTAPLPAGTATPAGAVPVSAGTAVPARDRAGALLLAGFLEASGGDLDQATADIEEATRLAGDDLRGVDLLYLSFVRSQQGRARDALTLLAECRPRFRRLGLAWEEGTCRLLTAWAEIALGATDRGKAACDEALSLLAPLGDQWALNHIEAMLGALAQAEHRFADATGHLRRAAEATHALGFAAAEAHHLTNLARAQHQSGDRPAAIATLERAVDTARDTGDLRTAAAAGVRLGHFLRLAGDRSRARSIVRSARHWYAGAGGGDAVTFADYVLAALDADDGMPGAATRLAEVVTAARRAQDTETELLALGTLARVDAGQRGAARPGVHESSEDQ</sequence>
<organism evidence="5 6">
    <name type="scientific">Sphaerisporangium rubeum</name>
    <dbReference type="NCBI Taxonomy" id="321317"/>
    <lineage>
        <taxon>Bacteria</taxon>
        <taxon>Bacillati</taxon>
        <taxon>Actinomycetota</taxon>
        <taxon>Actinomycetes</taxon>
        <taxon>Streptosporangiales</taxon>
        <taxon>Streptosporangiaceae</taxon>
        <taxon>Sphaerisporangium</taxon>
    </lineage>
</organism>
<dbReference type="SMART" id="SM01043">
    <property type="entry name" value="BTAD"/>
    <property type="match status" value="1"/>
</dbReference>
<evidence type="ECO:0000256" key="3">
    <source>
        <dbReference type="PROSITE-ProRule" id="PRU01091"/>
    </source>
</evidence>
<dbReference type="PRINTS" id="PR00364">
    <property type="entry name" value="DISEASERSIST"/>
</dbReference>
<dbReference type="SUPFAM" id="SSF52540">
    <property type="entry name" value="P-loop containing nucleoside triphosphate hydrolases"/>
    <property type="match status" value="1"/>
</dbReference>
<dbReference type="SMART" id="SM00862">
    <property type="entry name" value="Trans_reg_C"/>
    <property type="match status" value="1"/>
</dbReference>
<keyword evidence="6" id="KW-1185">Reference proteome</keyword>
<gene>
    <name evidence="5" type="ORF">BJ992_002288</name>
</gene>
<dbReference type="InterPro" id="IPR005158">
    <property type="entry name" value="BTAD"/>
</dbReference>
<dbReference type="Proteomes" id="UP000555564">
    <property type="component" value="Unassembled WGS sequence"/>
</dbReference>
<comment type="caution">
    <text evidence="5">The sequence shown here is derived from an EMBL/GenBank/DDBJ whole genome shotgun (WGS) entry which is preliminary data.</text>
</comment>
<evidence type="ECO:0000313" key="6">
    <source>
        <dbReference type="Proteomes" id="UP000555564"/>
    </source>
</evidence>
<evidence type="ECO:0000313" key="5">
    <source>
        <dbReference type="EMBL" id="MBB6472857.1"/>
    </source>
</evidence>
<comment type="similarity">
    <text evidence="1">Belongs to the AfsR/DnrI/RedD regulatory family.</text>
</comment>
<dbReference type="InterPro" id="IPR001867">
    <property type="entry name" value="OmpR/PhoB-type_DNA-bd"/>
</dbReference>
<dbReference type="InterPro" id="IPR016032">
    <property type="entry name" value="Sig_transdc_resp-reg_C-effctor"/>
</dbReference>
<dbReference type="RefSeq" id="WP_184980233.1">
    <property type="nucleotide sequence ID" value="NZ_BAAALO010000001.1"/>
</dbReference>
<dbReference type="Pfam" id="PF00486">
    <property type="entry name" value="Trans_reg_C"/>
    <property type="match status" value="1"/>
</dbReference>
<name>A0A7X0IFR2_9ACTN</name>
<dbReference type="PROSITE" id="PS51755">
    <property type="entry name" value="OMPR_PHOB"/>
    <property type="match status" value="1"/>
</dbReference>
<dbReference type="CDD" id="cd15831">
    <property type="entry name" value="BTAD"/>
    <property type="match status" value="1"/>
</dbReference>
<keyword evidence="2 3" id="KW-0238">DNA-binding</keyword>
<dbReference type="AlphaFoldDB" id="A0A7X0IFR2"/>
<dbReference type="PANTHER" id="PTHR47691">
    <property type="entry name" value="REGULATOR-RELATED"/>
    <property type="match status" value="1"/>
</dbReference>
<evidence type="ECO:0000259" key="4">
    <source>
        <dbReference type="PROSITE" id="PS51755"/>
    </source>
</evidence>
<dbReference type="Gene3D" id="3.40.50.300">
    <property type="entry name" value="P-loop containing nucleotide triphosphate hydrolases"/>
    <property type="match status" value="1"/>
</dbReference>
<accession>A0A7X0IFR2</accession>
<dbReference type="Gene3D" id="1.10.10.10">
    <property type="entry name" value="Winged helix-like DNA-binding domain superfamily/Winged helix DNA-binding domain"/>
    <property type="match status" value="1"/>
</dbReference>
<dbReference type="Gene3D" id="1.25.40.10">
    <property type="entry name" value="Tetratricopeptide repeat domain"/>
    <property type="match status" value="2"/>
</dbReference>
<feature type="domain" description="OmpR/PhoB-type" evidence="4">
    <location>
        <begin position="1"/>
        <end position="91"/>
    </location>
</feature>
<dbReference type="PANTHER" id="PTHR47691:SF3">
    <property type="entry name" value="HTH-TYPE TRANSCRIPTIONAL REGULATOR RV0890C-RELATED"/>
    <property type="match status" value="1"/>
</dbReference>
<dbReference type="GO" id="GO:0000160">
    <property type="term" value="P:phosphorelay signal transduction system"/>
    <property type="evidence" value="ECO:0007669"/>
    <property type="project" value="InterPro"/>
</dbReference>
<dbReference type="EMBL" id="JACHIU010000001">
    <property type="protein sequence ID" value="MBB6472857.1"/>
    <property type="molecule type" value="Genomic_DNA"/>
</dbReference>
<dbReference type="Pfam" id="PF25872">
    <property type="entry name" value="HTH_77"/>
    <property type="match status" value="1"/>
</dbReference>
<dbReference type="Pfam" id="PF03704">
    <property type="entry name" value="BTAD"/>
    <property type="match status" value="1"/>
</dbReference>
<dbReference type="GO" id="GO:0003677">
    <property type="term" value="F:DNA binding"/>
    <property type="evidence" value="ECO:0007669"/>
    <property type="project" value="UniProtKB-UniRule"/>
</dbReference>
<feature type="DNA-binding region" description="OmpR/PhoB-type" evidence="3">
    <location>
        <begin position="1"/>
        <end position="91"/>
    </location>
</feature>
<dbReference type="GO" id="GO:0006355">
    <property type="term" value="P:regulation of DNA-templated transcription"/>
    <property type="evidence" value="ECO:0007669"/>
    <property type="project" value="InterPro"/>
</dbReference>
<dbReference type="InterPro" id="IPR036388">
    <property type="entry name" value="WH-like_DNA-bd_sf"/>
</dbReference>
<proteinExistence type="inferred from homology"/>
<protein>
    <submittedName>
        <fullName evidence="5">Putative ATPase/DNA-binding SARP family transcriptional activator</fullName>
    </submittedName>
</protein>
<evidence type="ECO:0000256" key="2">
    <source>
        <dbReference type="ARBA" id="ARBA00023125"/>
    </source>
</evidence>
<evidence type="ECO:0000256" key="1">
    <source>
        <dbReference type="ARBA" id="ARBA00005820"/>
    </source>
</evidence>
<reference evidence="5 6" key="1">
    <citation type="submission" date="2020-08" db="EMBL/GenBank/DDBJ databases">
        <title>Sequencing the genomes of 1000 actinobacteria strains.</title>
        <authorList>
            <person name="Klenk H.-P."/>
        </authorList>
    </citation>
    <scope>NUCLEOTIDE SEQUENCE [LARGE SCALE GENOMIC DNA]</scope>
    <source>
        <strain evidence="5 6">DSM 44936</strain>
    </source>
</reference>
<dbReference type="InterPro" id="IPR027417">
    <property type="entry name" value="P-loop_NTPase"/>
</dbReference>
<dbReference type="SUPFAM" id="SSF46894">
    <property type="entry name" value="C-terminal effector domain of the bipartite response regulators"/>
    <property type="match status" value="1"/>
</dbReference>
<dbReference type="InterPro" id="IPR058852">
    <property type="entry name" value="HTH_77"/>
</dbReference>
<dbReference type="SUPFAM" id="SSF48452">
    <property type="entry name" value="TPR-like"/>
    <property type="match status" value="3"/>
</dbReference>